<evidence type="ECO:0000256" key="12">
    <source>
        <dbReference type="ARBA" id="ARBA00025136"/>
    </source>
</evidence>
<feature type="domain" description="Protein kinase" evidence="16">
    <location>
        <begin position="1"/>
        <end position="242"/>
    </location>
</feature>
<evidence type="ECO:0000313" key="18">
    <source>
        <dbReference type="Proteomes" id="UP000290572"/>
    </source>
</evidence>
<name>A0A498MK71_LABRO</name>
<dbReference type="SUPFAM" id="SSF52058">
    <property type="entry name" value="L domain-like"/>
    <property type="match status" value="1"/>
</dbReference>
<keyword evidence="11" id="KW-0325">Glycoprotein</keyword>
<evidence type="ECO:0000256" key="11">
    <source>
        <dbReference type="ARBA" id="ARBA00023180"/>
    </source>
</evidence>
<evidence type="ECO:0000256" key="7">
    <source>
        <dbReference type="ARBA" id="ARBA00022614"/>
    </source>
</evidence>
<evidence type="ECO:0000256" key="8">
    <source>
        <dbReference type="ARBA" id="ARBA00022729"/>
    </source>
</evidence>
<gene>
    <name evidence="17" type="ORF">ROHU_036871</name>
</gene>
<dbReference type="Pfam" id="PF00069">
    <property type="entry name" value="Pkinase"/>
    <property type="match status" value="1"/>
</dbReference>
<feature type="region of interest" description="Disordered" evidence="15">
    <location>
        <begin position="1"/>
        <end position="29"/>
    </location>
</feature>
<comment type="similarity">
    <text evidence="2">Belongs to the small leucine-rich proteoglycan (SLRP) family. SLRP class II subfamily.</text>
</comment>
<evidence type="ECO:0000256" key="5">
    <source>
        <dbReference type="ARBA" id="ARBA00022525"/>
    </source>
</evidence>
<evidence type="ECO:0000256" key="3">
    <source>
        <dbReference type="ARBA" id="ARBA00011226"/>
    </source>
</evidence>
<dbReference type="InterPro" id="IPR000372">
    <property type="entry name" value="LRRNT"/>
</dbReference>
<comment type="caution">
    <text evidence="17">The sequence shown here is derived from an EMBL/GenBank/DDBJ whole genome shotgun (WGS) entry which is preliminary data.</text>
</comment>
<dbReference type="InterPro" id="IPR000719">
    <property type="entry name" value="Prot_kinase_dom"/>
</dbReference>
<evidence type="ECO:0000256" key="10">
    <source>
        <dbReference type="ARBA" id="ARBA00022974"/>
    </source>
</evidence>
<reference evidence="17 18" key="1">
    <citation type="submission" date="2018-03" db="EMBL/GenBank/DDBJ databases">
        <title>Draft genome sequence of Rohu Carp (Labeo rohita).</title>
        <authorList>
            <person name="Das P."/>
            <person name="Kushwaha B."/>
            <person name="Joshi C.G."/>
            <person name="Kumar D."/>
            <person name="Nagpure N.S."/>
            <person name="Sahoo L."/>
            <person name="Das S.P."/>
            <person name="Bit A."/>
            <person name="Patnaik S."/>
            <person name="Meher P.K."/>
            <person name="Jayasankar P."/>
            <person name="Koringa P.G."/>
            <person name="Patel N.V."/>
            <person name="Hinsu A.T."/>
            <person name="Kumar R."/>
            <person name="Pandey M."/>
            <person name="Agarwal S."/>
            <person name="Srivastava S."/>
            <person name="Singh M."/>
            <person name="Iquebal M.A."/>
            <person name="Jaiswal S."/>
            <person name="Angadi U.B."/>
            <person name="Kumar N."/>
            <person name="Raza M."/>
            <person name="Shah T.M."/>
            <person name="Rai A."/>
            <person name="Jena J.K."/>
        </authorList>
    </citation>
    <scope>NUCLEOTIDE SEQUENCE [LARGE SCALE GENOMIC DNA]</scope>
    <source>
        <strain evidence="17">DASCIFA01</strain>
        <tissue evidence="17">Testis</tissue>
    </source>
</reference>
<keyword evidence="18" id="KW-1185">Reference proteome</keyword>
<keyword evidence="5" id="KW-0964">Secreted</keyword>
<dbReference type="InterPro" id="IPR011009">
    <property type="entry name" value="Kinase-like_dom_sf"/>
</dbReference>
<dbReference type="Proteomes" id="UP000290572">
    <property type="component" value="Unassembled WGS sequence"/>
</dbReference>
<evidence type="ECO:0000256" key="2">
    <source>
        <dbReference type="ARBA" id="ARBA00005818"/>
    </source>
</evidence>
<dbReference type="PROSITE" id="PS50011">
    <property type="entry name" value="PROTEIN_KINASE_DOM"/>
    <property type="match status" value="1"/>
</dbReference>
<dbReference type="InterPro" id="IPR050333">
    <property type="entry name" value="SLRP"/>
</dbReference>
<keyword evidence="10" id="KW-0654">Proteoglycan</keyword>
<evidence type="ECO:0000256" key="13">
    <source>
        <dbReference type="ARBA" id="ARBA00032216"/>
    </source>
</evidence>
<dbReference type="GO" id="GO:0005615">
    <property type="term" value="C:extracellular space"/>
    <property type="evidence" value="ECO:0007669"/>
    <property type="project" value="TreeGrafter"/>
</dbReference>
<dbReference type="GO" id="GO:0007154">
    <property type="term" value="P:cell communication"/>
    <property type="evidence" value="ECO:0007669"/>
    <property type="project" value="UniProtKB-ARBA"/>
</dbReference>
<keyword evidence="8" id="KW-0732">Signal</keyword>
<keyword evidence="7" id="KW-0433">Leucine-rich repeat</keyword>
<keyword evidence="6" id="KW-0272">Extracellular matrix</keyword>
<evidence type="ECO:0000313" key="17">
    <source>
        <dbReference type="EMBL" id="RXN20213.1"/>
    </source>
</evidence>
<dbReference type="SMART" id="SM00220">
    <property type="entry name" value="S_TKc"/>
    <property type="match status" value="1"/>
</dbReference>
<keyword evidence="14" id="KW-0547">Nucleotide-binding</keyword>
<dbReference type="InterPro" id="IPR032675">
    <property type="entry name" value="LRR_dom_sf"/>
</dbReference>
<dbReference type="AlphaFoldDB" id="A0A498MK71"/>
<dbReference type="Pfam" id="PF01462">
    <property type="entry name" value="LRRNT"/>
    <property type="match status" value="1"/>
</dbReference>
<evidence type="ECO:0000259" key="16">
    <source>
        <dbReference type="PROSITE" id="PS50011"/>
    </source>
</evidence>
<keyword evidence="14" id="KW-0067">ATP-binding</keyword>
<evidence type="ECO:0000256" key="1">
    <source>
        <dbReference type="ARBA" id="ARBA00004498"/>
    </source>
</evidence>
<evidence type="ECO:0000256" key="4">
    <source>
        <dbReference type="ARBA" id="ARBA00018230"/>
    </source>
</evidence>
<dbReference type="SUPFAM" id="SSF56112">
    <property type="entry name" value="Protein kinase-like (PK-like)"/>
    <property type="match status" value="1"/>
</dbReference>
<dbReference type="InterPro" id="IPR017441">
    <property type="entry name" value="Protein_kinase_ATP_BS"/>
</dbReference>
<dbReference type="STRING" id="84645.A0A498MK71"/>
<dbReference type="PROSITE" id="PS51450">
    <property type="entry name" value="LRR"/>
    <property type="match status" value="3"/>
</dbReference>
<feature type="binding site" evidence="14">
    <location>
        <position position="78"/>
    </location>
    <ligand>
        <name>ATP</name>
        <dbReference type="ChEBI" id="CHEBI:30616"/>
    </ligand>
</feature>
<dbReference type="Pfam" id="PF13855">
    <property type="entry name" value="LRR_8"/>
    <property type="match status" value="2"/>
</dbReference>
<dbReference type="SMART" id="SM00364">
    <property type="entry name" value="LRR_BAC"/>
    <property type="match status" value="5"/>
</dbReference>
<sequence length="475" mass="53761">MLDDTENKNESVPSGEQQESQPQISIVPPESPVKSTLKIKKKVITEEYKLAGQVLGIGINGKVWEIFQKKSGKNYALKPENLLYTSKHPDAQLKLTDFGFAKETTSNNCLKTPCYTPYYVAPEVLGPEKYDKSCDMWSLGVIMYILKLKVTMKGWILLLMLARLVDFSMTQPTNSLTWLSYLRNRAYSHGYGRSHNNNHASLRAQDEDEPPVLDCPLECDCPSSYPSAMYCNNRKLRHVPFVPSHIKYVYLQNNQITGITNGVFDNAPNLAWISLHTNNLSSDKIGDKVFAKLPNLERLFLHNNNLSRVPQGLPRSLQDLHMNHNNISKVPVESFRGMSNLRALHLQVNAIEDLGNALEGLQSLTLLDLRGNRLKKIPESLPLKLSQLYLEYNRISSIPADFLSQRPELRFVRLSHNQLTNGGIPANAFNVSTLVELDLSFNKLERIPTISTSLENLYLQANKIKGTKKNKQKKN</sequence>
<dbReference type="EMBL" id="QBIY01012649">
    <property type="protein sequence ID" value="RXN20213.1"/>
    <property type="molecule type" value="Genomic_DNA"/>
</dbReference>
<dbReference type="SMART" id="SM00369">
    <property type="entry name" value="LRR_TYP"/>
    <property type="match status" value="7"/>
</dbReference>
<dbReference type="PANTHER" id="PTHR45712:SF4">
    <property type="entry name" value="FIBROMODULIN"/>
    <property type="match status" value="1"/>
</dbReference>
<dbReference type="Gene3D" id="1.10.510.10">
    <property type="entry name" value="Transferase(Phosphotransferase) domain 1"/>
    <property type="match status" value="1"/>
</dbReference>
<dbReference type="GO" id="GO:0004672">
    <property type="term" value="F:protein kinase activity"/>
    <property type="evidence" value="ECO:0007669"/>
    <property type="project" value="InterPro"/>
</dbReference>
<evidence type="ECO:0000256" key="9">
    <source>
        <dbReference type="ARBA" id="ARBA00022737"/>
    </source>
</evidence>
<dbReference type="PANTHER" id="PTHR45712">
    <property type="entry name" value="AGAP008170-PA"/>
    <property type="match status" value="1"/>
</dbReference>
<proteinExistence type="inferred from homology"/>
<protein>
    <recommendedName>
        <fullName evidence="4">Fibromodulin</fullName>
    </recommendedName>
    <alternativeName>
        <fullName evidence="13">Keratan sulfate proteoglycan fibromodulin</fullName>
    </alternativeName>
</protein>
<feature type="compositionally biased region" description="Polar residues" evidence="15">
    <location>
        <begin position="10"/>
        <end position="24"/>
    </location>
</feature>
<comment type="subunit">
    <text evidence="3">Binds to type I and type II collagen.</text>
</comment>
<dbReference type="SMART" id="SM00013">
    <property type="entry name" value="LRRNT"/>
    <property type="match status" value="1"/>
</dbReference>
<comment type="function">
    <text evidence="12">Affects the rate of fibrils formation. May have a primary role in collagen fibrillogenesis.</text>
</comment>
<dbReference type="InterPro" id="IPR003591">
    <property type="entry name" value="Leu-rich_rpt_typical-subtyp"/>
</dbReference>
<organism evidence="17 18">
    <name type="scientific">Labeo rohita</name>
    <name type="common">Indian major carp</name>
    <name type="synonym">Cyprinus rohita</name>
    <dbReference type="NCBI Taxonomy" id="84645"/>
    <lineage>
        <taxon>Eukaryota</taxon>
        <taxon>Metazoa</taxon>
        <taxon>Chordata</taxon>
        <taxon>Craniata</taxon>
        <taxon>Vertebrata</taxon>
        <taxon>Euteleostomi</taxon>
        <taxon>Actinopterygii</taxon>
        <taxon>Neopterygii</taxon>
        <taxon>Teleostei</taxon>
        <taxon>Ostariophysi</taxon>
        <taxon>Cypriniformes</taxon>
        <taxon>Cyprinidae</taxon>
        <taxon>Labeoninae</taxon>
        <taxon>Labeonini</taxon>
        <taxon>Labeo</taxon>
    </lineage>
</organism>
<comment type="subcellular location">
    <subcellularLocation>
        <location evidence="1">Secreted</location>
        <location evidence="1">Extracellular space</location>
        <location evidence="1">Extracellular matrix</location>
    </subcellularLocation>
</comment>
<evidence type="ECO:0000256" key="15">
    <source>
        <dbReference type="SAM" id="MobiDB-lite"/>
    </source>
</evidence>
<evidence type="ECO:0000256" key="6">
    <source>
        <dbReference type="ARBA" id="ARBA00022530"/>
    </source>
</evidence>
<dbReference type="GO" id="GO:0005524">
    <property type="term" value="F:ATP binding"/>
    <property type="evidence" value="ECO:0007669"/>
    <property type="project" value="UniProtKB-UniRule"/>
</dbReference>
<dbReference type="Gene3D" id="3.80.10.10">
    <property type="entry name" value="Ribonuclease Inhibitor"/>
    <property type="match status" value="3"/>
</dbReference>
<dbReference type="PROSITE" id="PS00107">
    <property type="entry name" value="PROTEIN_KINASE_ATP"/>
    <property type="match status" value="1"/>
</dbReference>
<dbReference type="InterPro" id="IPR001611">
    <property type="entry name" value="Leu-rich_rpt"/>
</dbReference>
<accession>A0A498MK71</accession>
<evidence type="ECO:0000256" key="14">
    <source>
        <dbReference type="PROSITE-ProRule" id="PRU10141"/>
    </source>
</evidence>
<keyword evidence="9" id="KW-0677">Repeat</keyword>